<evidence type="ECO:0000259" key="2">
    <source>
        <dbReference type="Pfam" id="PF07811"/>
    </source>
</evidence>
<comment type="caution">
    <text evidence="3">The sequence shown here is derived from an EMBL/GenBank/DDBJ whole genome shotgun (WGS) entry which is preliminary data.</text>
</comment>
<keyword evidence="4" id="KW-1185">Reference proteome</keyword>
<evidence type="ECO:0000313" key="3">
    <source>
        <dbReference type="EMBL" id="GAA1919625.1"/>
    </source>
</evidence>
<sequence>MRRAPRRRDQRGAAAVEAALVTPVLLLMVFGIIEMAFLMKDNVAVASASRVGARIASAAPGAGEALCDGEVPCAPGTTPRFAQLAADAMETNGNALPTDQVDEIWIYDANDDGFPNAATSMETATCATQCVRYVWSEARGAFRYGGGAWSEVATDVCATEGRRVGVRLMTTHPWVVGFKLWPGFPDSLPVDDHAVMSFEPLTVEECGS</sequence>
<organism evidence="3 4">
    <name type="scientific">Nocardioides lentus</name>
    <dbReference type="NCBI Taxonomy" id="338077"/>
    <lineage>
        <taxon>Bacteria</taxon>
        <taxon>Bacillati</taxon>
        <taxon>Actinomycetota</taxon>
        <taxon>Actinomycetes</taxon>
        <taxon>Propionibacteriales</taxon>
        <taxon>Nocardioidaceae</taxon>
        <taxon>Nocardioides</taxon>
    </lineage>
</organism>
<proteinExistence type="predicted"/>
<accession>A0ABN2PFA7</accession>
<keyword evidence="1" id="KW-0472">Membrane</keyword>
<dbReference type="EMBL" id="BAAAMY010000004">
    <property type="protein sequence ID" value="GAA1919625.1"/>
    <property type="molecule type" value="Genomic_DNA"/>
</dbReference>
<evidence type="ECO:0000256" key="1">
    <source>
        <dbReference type="SAM" id="Phobius"/>
    </source>
</evidence>
<dbReference type="RefSeq" id="WP_344006962.1">
    <property type="nucleotide sequence ID" value="NZ_BAAAMY010000004.1"/>
</dbReference>
<feature type="transmembrane region" description="Helical" evidence="1">
    <location>
        <begin position="12"/>
        <end position="33"/>
    </location>
</feature>
<protein>
    <recommendedName>
        <fullName evidence="2">TadE-like domain-containing protein</fullName>
    </recommendedName>
</protein>
<dbReference type="Pfam" id="PF07811">
    <property type="entry name" value="TadE"/>
    <property type="match status" value="1"/>
</dbReference>
<dbReference type="InterPro" id="IPR012495">
    <property type="entry name" value="TadE-like_dom"/>
</dbReference>
<gene>
    <name evidence="3" type="ORF">GCM10009737_21480</name>
</gene>
<feature type="domain" description="TadE-like" evidence="2">
    <location>
        <begin position="12"/>
        <end position="54"/>
    </location>
</feature>
<keyword evidence="1" id="KW-0812">Transmembrane</keyword>
<name>A0ABN2PFA7_9ACTN</name>
<evidence type="ECO:0000313" key="4">
    <source>
        <dbReference type="Proteomes" id="UP001501612"/>
    </source>
</evidence>
<reference evidence="3 4" key="1">
    <citation type="journal article" date="2019" name="Int. J. Syst. Evol. Microbiol.">
        <title>The Global Catalogue of Microorganisms (GCM) 10K type strain sequencing project: providing services to taxonomists for standard genome sequencing and annotation.</title>
        <authorList>
            <consortium name="The Broad Institute Genomics Platform"/>
            <consortium name="The Broad Institute Genome Sequencing Center for Infectious Disease"/>
            <person name="Wu L."/>
            <person name="Ma J."/>
        </authorList>
    </citation>
    <scope>NUCLEOTIDE SEQUENCE [LARGE SCALE GENOMIC DNA]</scope>
    <source>
        <strain evidence="3 4">JCM 14046</strain>
    </source>
</reference>
<dbReference type="Proteomes" id="UP001501612">
    <property type="component" value="Unassembled WGS sequence"/>
</dbReference>
<keyword evidence="1" id="KW-1133">Transmembrane helix</keyword>